<proteinExistence type="predicted"/>
<comment type="caution">
    <text evidence="1">The sequence shown here is derived from an EMBL/GenBank/DDBJ whole genome shotgun (WGS) entry which is preliminary data.</text>
</comment>
<organism evidence="1">
    <name type="scientific">marine sediment metagenome</name>
    <dbReference type="NCBI Taxonomy" id="412755"/>
    <lineage>
        <taxon>unclassified sequences</taxon>
        <taxon>metagenomes</taxon>
        <taxon>ecological metagenomes</taxon>
    </lineage>
</organism>
<sequence>MSEEKLLRVDLTPELAAAISGTYMLYALKNVPPTNLLLLAKLEREKVPVWERHATYCALRSGEAQVIALLSAYATTNGL</sequence>
<dbReference type="AlphaFoldDB" id="A0A0F9GAY4"/>
<name>A0A0F9GAY4_9ZZZZ</name>
<evidence type="ECO:0000313" key="1">
    <source>
        <dbReference type="EMBL" id="KKL95908.1"/>
    </source>
</evidence>
<gene>
    <name evidence="1" type="ORF">LCGC14_1849810</name>
</gene>
<protein>
    <submittedName>
        <fullName evidence="1">Uncharacterized protein</fullName>
    </submittedName>
</protein>
<dbReference type="EMBL" id="LAZR01018564">
    <property type="protein sequence ID" value="KKL95908.1"/>
    <property type="molecule type" value="Genomic_DNA"/>
</dbReference>
<accession>A0A0F9GAY4</accession>
<reference evidence="1" key="1">
    <citation type="journal article" date="2015" name="Nature">
        <title>Complex archaea that bridge the gap between prokaryotes and eukaryotes.</title>
        <authorList>
            <person name="Spang A."/>
            <person name="Saw J.H."/>
            <person name="Jorgensen S.L."/>
            <person name="Zaremba-Niedzwiedzka K."/>
            <person name="Martijn J."/>
            <person name="Lind A.E."/>
            <person name="van Eijk R."/>
            <person name="Schleper C."/>
            <person name="Guy L."/>
            <person name="Ettema T.J."/>
        </authorList>
    </citation>
    <scope>NUCLEOTIDE SEQUENCE</scope>
</reference>